<dbReference type="Proteomes" id="UP000636960">
    <property type="component" value="Unassembled WGS sequence"/>
</dbReference>
<dbReference type="AlphaFoldDB" id="A0A919JSC0"/>
<sequence>MPDRHSVVPINWWEAEPHRFAQDQEEVAARFPDLRWVAEGAGRWEGRLPMWPLDRPQPPGLTELLGGSGMVVVIVYRQAYPMVAPRIYPVDPRPEPLECTQHRWHVLGDGSLCLFQSETAWNPNDSICDLIVKAAAWRIEYALVKAGAIDGMTLNGIVSDSGHDALITRTGMSNASSTPPDPIADAA</sequence>
<keyword evidence="2" id="KW-1185">Reference proteome</keyword>
<accession>A0A919JSC0</accession>
<proteinExistence type="predicted"/>
<name>A0A919JSC0_9ACTN</name>
<protein>
    <submittedName>
        <fullName evidence="1">Uncharacterized protein</fullName>
    </submittedName>
</protein>
<evidence type="ECO:0000313" key="1">
    <source>
        <dbReference type="EMBL" id="GIE93868.1"/>
    </source>
</evidence>
<gene>
    <name evidence="1" type="ORF">Ari01nite_13330</name>
</gene>
<evidence type="ECO:0000313" key="2">
    <source>
        <dbReference type="Proteomes" id="UP000636960"/>
    </source>
</evidence>
<organism evidence="1 2">
    <name type="scientific">Paractinoplanes rishiriensis</name>
    <dbReference type="NCBI Taxonomy" id="1050105"/>
    <lineage>
        <taxon>Bacteria</taxon>
        <taxon>Bacillati</taxon>
        <taxon>Actinomycetota</taxon>
        <taxon>Actinomycetes</taxon>
        <taxon>Micromonosporales</taxon>
        <taxon>Micromonosporaceae</taxon>
        <taxon>Paractinoplanes</taxon>
    </lineage>
</organism>
<comment type="caution">
    <text evidence="1">The sequence shown here is derived from an EMBL/GenBank/DDBJ whole genome shotgun (WGS) entry which is preliminary data.</text>
</comment>
<dbReference type="EMBL" id="BOMV01000007">
    <property type="protein sequence ID" value="GIE93868.1"/>
    <property type="molecule type" value="Genomic_DNA"/>
</dbReference>
<reference evidence="1" key="1">
    <citation type="submission" date="2021-01" db="EMBL/GenBank/DDBJ databases">
        <title>Whole genome shotgun sequence of Actinoplanes rishiriensis NBRC 108556.</title>
        <authorList>
            <person name="Komaki H."/>
            <person name="Tamura T."/>
        </authorList>
    </citation>
    <scope>NUCLEOTIDE SEQUENCE</scope>
    <source>
        <strain evidence="1">NBRC 108556</strain>
    </source>
</reference>